<feature type="compositionally biased region" description="Polar residues" evidence="6">
    <location>
        <begin position="1"/>
        <end position="12"/>
    </location>
</feature>
<dbReference type="RefSeq" id="XP_030249879.1">
    <property type="nucleotide sequence ID" value="XM_030394019.1"/>
</dbReference>
<dbReference type="Ensembl" id="ENSSAUT00010035665.1">
    <property type="protein sequence ID" value="ENSSAUP00010033854.1"/>
    <property type="gene ID" value="ENSSAUG00010014349.1"/>
</dbReference>
<evidence type="ECO:0000256" key="6">
    <source>
        <dbReference type="SAM" id="MobiDB-lite"/>
    </source>
</evidence>
<feature type="compositionally biased region" description="Low complexity" evidence="6">
    <location>
        <begin position="88"/>
        <end position="120"/>
    </location>
</feature>
<keyword evidence="9" id="KW-1185">Reference proteome</keyword>
<feature type="domain" description="Exonuclease" evidence="7">
    <location>
        <begin position="130"/>
        <end position="296"/>
    </location>
</feature>
<dbReference type="SUPFAM" id="SSF53098">
    <property type="entry name" value="Ribonuclease H-like"/>
    <property type="match status" value="1"/>
</dbReference>
<keyword evidence="4" id="KW-0269">Exonuclease</keyword>
<dbReference type="GO" id="GO:0003676">
    <property type="term" value="F:nucleic acid binding"/>
    <property type="evidence" value="ECO:0007669"/>
    <property type="project" value="InterPro"/>
</dbReference>
<keyword evidence="5" id="KW-0539">Nucleus</keyword>
<dbReference type="InterPro" id="IPR036397">
    <property type="entry name" value="RNaseH_sf"/>
</dbReference>
<proteinExistence type="predicted"/>
<dbReference type="GeneID" id="115567426"/>
<dbReference type="InParanoid" id="A0A671W5F6"/>
<dbReference type="Proteomes" id="UP000472265">
    <property type="component" value="Chromosome 17"/>
</dbReference>
<keyword evidence="2" id="KW-0540">Nuclease</keyword>
<dbReference type="GeneTree" id="ENSGT00940000160781"/>
<dbReference type="InterPro" id="IPR012337">
    <property type="entry name" value="RNaseH-like_sf"/>
</dbReference>
<dbReference type="RefSeq" id="XP_030249880.1">
    <property type="nucleotide sequence ID" value="XM_030394020.1"/>
</dbReference>
<dbReference type="FunCoup" id="A0A671W5F6">
    <property type="interactions" value="1242"/>
</dbReference>
<evidence type="ECO:0000256" key="4">
    <source>
        <dbReference type="ARBA" id="ARBA00022839"/>
    </source>
</evidence>
<dbReference type="PANTHER" id="PTHR12801">
    <property type="entry name" value="RNA EXONUCLEASE REXO1 / RECO3 FAMILY MEMBER-RELATED"/>
    <property type="match status" value="1"/>
</dbReference>
<evidence type="ECO:0000256" key="5">
    <source>
        <dbReference type="ARBA" id="ARBA00023242"/>
    </source>
</evidence>
<dbReference type="Pfam" id="PF00929">
    <property type="entry name" value="RNase_T"/>
    <property type="match status" value="1"/>
</dbReference>
<dbReference type="InterPro" id="IPR013520">
    <property type="entry name" value="Ribonucl_H"/>
</dbReference>
<dbReference type="AlphaFoldDB" id="A0A671W5F6"/>
<dbReference type="CDD" id="cd06149">
    <property type="entry name" value="ISG20"/>
    <property type="match status" value="1"/>
</dbReference>
<reference evidence="8" key="3">
    <citation type="submission" date="2025-09" db="UniProtKB">
        <authorList>
            <consortium name="Ensembl"/>
        </authorList>
    </citation>
    <scope>IDENTIFICATION</scope>
</reference>
<dbReference type="GO" id="GO:0000175">
    <property type="term" value="F:3'-5'-RNA exonuclease activity"/>
    <property type="evidence" value="ECO:0007669"/>
    <property type="project" value="InterPro"/>
</dbReference>
<dbReference type="Gene3D" id="3.30.420.10">
    <property type="entry name" value="Ribonuclease H-like superfamily/Ribonuclease H"/>
    <property type="match status" value="1"/>
</dbReference>
<keyword evidence="3" id="KW-0378">Hydrolase</keyword>
<organism evidence="8 9">
    <name type="scientific">Sparus aurata</name>
    <name type="common">Gilthead sea bream</name>
    <dbReference type="NCBI Taxonomy" id="8175"/>
    <lineage>
        <taxon>Eukaryota</taxon>
        <taxon>Metazoa</taxon>
        <taxon>Chordata</taxon>
        <taxon>Craniata</taxon>
        <taxon>Vertebrata</taxon>
        <taxon>Euteleostomi</taxon>
        <taxon>Actinopterygii</taxon>
        <taxon>Neopterygii</taxon>
        <taxon>Teleostei</taxon>
        <taxon>Neoteleostei</taxon>
        <taxon>Acanthomorphata</taxon>
        <taxon>Eupercaria</taxon>
        <taxon>Spariformes</taxon>
        <taxon>Sparidae</taxon>
        <taxon>Sparus</taxon>
    </lineage>
</organism>
<accession>A0A671W5F6</accession>
<evidence type="ECO:0000256" key="1">
    <source>
        <dbReference type="ARBA" id="ARBA00004123"/>
    </source>
</evidence>
<dbReference type="InterPro" id="IPR047021">
    <property type="entry name" value="REXO1/3/4-like"/>
</dbReference>
<dbReference type="GO" id="GO:0005730">
    <property type="term" value="C:nucleolus"/>
    <property type="evidence" value="ECO:0007669"/>
    <property type="project" value="UniProtKB-ARBA"/>
</dbReference>
<name>A0A671W5F6_SPAAU</name>
<gene>
    <name evidence="8" type="primary">isg20l2</name>
</gene>
<feature type="region of interest" description="Disordered" evidence="6">
    <location>
        <begin position="1"/>
        <end position="125"/>
    </location>
</feature>
<sequence>MSDSNIMLNLSYSDEGAQKRTPAGNQKWKDRWSQKKKLYLQRQGYLEDQNKYNSNTGQSRHDHAPPCLNGASTKSLPVSAHNKGYHPSSSKAGASHSSSKPSTSTHSLSSSSDGPSVSSSQKPSEGIPSKYLAFDCEMVGTGPKGRISHLARCSVVSYDGDVVYDKFIKPSVPVTDYRTRWSGIRPRDLVSAMPYAEARKEILKLLSGKVVIGHAVHNDFKVLGYSHPAALTRDTSRIPLLNSKAGIPVHECASLKRLTKAIFNRDIQTGRKGHSSVEDAKATMELYKVVEVEWERELASKSKHS</sequence>
<dbReference type="FunFam" id="3.30.420.10:FF:000007">
    <property type="entry name" value="Interferon-stimulated exonuclease gene 20"/>
    <property type="match status" value="1"/>
</dbReference>
<evidence type="ECO:0000256" key="2">
    <source>
        <dbReference type="ARBA" id="ARBA00022722"/>
    </source>
</evidence>
<protein>
    <submittedName>
        <fullName evidence="8">Interferon stimulated exonuclease gene 20-like 2</fullName>
    </submittedName>
</protein>
<dbReference type="SMART" id="SM00479">
    <property type="entry name" value="EXOIII"/>
    <property type="match status" value="1"/>
</dbReference>
<dbReference type="PANTHER" id="PTHR12801:SF78">
    <property type="entry name" value="INTERFERON-STIMULATED 20 KDA EXONUCLEASE-LIKE 2"/>
    <property type="match status" value="1"/>
</dbReference>
<reference evidence="8" key="1">
    <citation type="submission" date="2021-04" db="EMBL/GenBank/DDBJ databases">
        <authorList>
            <consortium name="Wellcome Sanger Institute Data Sharing"/>
        </authorList>
    </citation>
    <scope>NUCLEOTIDE SEQUENCE [LARGE SCALE GENOMIC DNA]</scope>
</reference>
<evidence type="ECO:0000313" key="8">
    <source>
        <dbReference type="Ensembl" id="ENSSAUP00010033854.1"/>
    </source>
</evidence>
<evidence type="ECO:0000256" key="3">
    <source>
        <dbReference type="ARBA" id="ARBA00022801"/>
    </source>
</evidence>
<evidence type="ECO:0000259" key="7">
    <source>
        <dbReference type="SMART" id="SM00479"/>
    </source>
</evidence>
<dbReference type="OrthoDB" id="16516at2759"/>
<evidence type="ECO:0000313" key="9">
    <source>
        <dbReference type="Proteomes" id="UP000472265"/>
    </source>
</evidence>
<dbReference type="CTD" id="81875"/>
<comment type="subcellular location">
    <subcellularLocation>
        <location evidence="1">Nucleus</location>
    </subcellularLocation>
</comment>
<reference evidence="8" key="2">
    <citation type="submission" date="2025-08" db="UniProtKB">
        <authorList>
            <consortium name="Ensembl"/>
        </authorList>
    </citation>
    <scope>IDENTIFICATION</scope>
</reference>
<dbReference type="OMA" id="VGNPTKY"/>
<dbReference type="InterPro" id="IPR037433">
    <property type="entry name" value="ISG20_DEDDh"/>
</dbReference>